<sequence length="76" mass="7969">ALGFRSRRRKLESGTALFAFSPAAVSCFRPVLAGIITSSPPLPQMTAPAFAAAARWQFPGPGGGAFLSCRFSTQPL</sequence>
<protein>
    <submittedName>
        <fullName evidence="1">Uncharacterized protein</fullName>
    </submittedName>
</protein>
<organism evidence="1">
    <name type="scientific">Mustela putorius furo</name>
    <name type="common">European domestic ferret</name>
    <name type="synonym">Mustela furo</name>
    <dbReference type="NCBI Taxonomy" id="9669"/>
    <lineage>
        <taxon>Eukaryota</taxon>
        <taxon>Metazoa</taxon>
        <taxon>Chordata</taxon>
        <taxon>Craniata</taxon>
        <taxon>Vertebrata</taxon>
        <taxon>Euteleostomi</taxon>
        <taxon>Mammalia</taxon>
        <taxon>Eutheria</taxon>
        <taxon>Laurasiatheria</taxon>
        <taxon>Carnivora</taxon>
        <taxon>Caniformia</taxon>
        <taxon>Musteloidea</taxon>
        <taxon>Mustelidae</taxon>
        <taxon>Mustelinae</taxon>
        <taxon>Mustela</taxon>
    </lineage>
</organism>
<dbReference type="AlphaFoldDB" id="G9L2G3"/>
<evidence type="ECO:0000313" key="1">
    <source>
        <dbReference type="EMBL" id="AES11342.1"/>
    </source>
</evidence>
<reference evidence="1" key="1">
    <citation type="journal article" date="2013" name="J. Virol.">
        <title>Sequencing, annotation, and characterization of the influenza ferret infectome.</title>
        <authorList>
            <person name="Leon A.J."/>
            <person name="Banner D."/>
            <person name="Xu L."/>
            <person name="Ran L."/>
            <person name="Peng Z."/>
            <person name="Yi K."/>
            <person name="Chen C."/>
            <person name="Xu F."/>
            <person name="Huang J."/>
            <person name="Zhao Z."/>
            <person name="Lin Z."/>
            <person name="Huang S.H."/>
            <person name="Fang Y."/>
            <person name="Kelvin A.A."/>
            <person name="Ross T.M."/>
            <person name="Farooqui A."/>
            <person name="Kelvin D.J."/>
        </authorList>
    </citation>
    <scope>NUCLEOTIDE SEQUENCE</scope>
    <source>
        <tissue evidence="1">Lungs</tissue>
    </source>
</reference>
<dbReference type="EMBL" id="JP022744">
    <property type="protein sequence ID" value="AES11342.1"/>
    <property type="molecule type" value="mRNA"/>
</dbReference>
<feature type="non-terminal residue" evidence="1">
    <location>
        <position position="1"/>
    </location>
</feature>
<feature type="non-terminal residue" evidence="1">
    <location>
        <position position="76"/>
    </location>
</feature>
<proteinExistence type="evidence at transcript level"/>
<name>G9L2G3_MUSPF</name>
<accession>G9L2G3</accession>